<organism evidence="7 9">
    <name type="scientific">Brochothrix thermosphacta</name>
    <name type="common">Microbacterium thermosphactum</name>
    <dbReference type="NCBI Taxonomy" id="2756"/>
    <lineage>
        <taxon>Bacteria</taxon>
        <taxon>Bacillati</taxon>
        <taxon>Bacillota</taxon>
        <taxon>Bacilli</taxon>
        <taxon>Bacillales</taxon>
        <taxon>Listeriaceae</taxon>
        <taxon>Brochothrix</taxon>
    </lineage>
</organism>
<dbReference type="STRING" id="2756.BFR44_01045"/>
<keyword evidence="9" id="KW-1185">Reference proteome</keyword>
<dbReference type="InterPro" id="IPR036157">
    <property type="entry name" value="dUTPase-like_sf"/>
</dbReference>
<feature type="domain" description="dUTPase-like" evidence="6">
    <location>
        <begin position="21"/>
        <end position="151"/>
    </location>
</feature>
<accession>A0A1D2K4F2</accession>
<keyword evidence="3 8" id="KW-0378">Hydrolase</keyword>
<dbReference type="InterPro" id="IPR033704">
    <property type="entry name" value="dUTPase_trimeric"/>
</dbReference>
<dbReference type="GeneID" id="66538033"/>
<evidence type="ECO:0000313" key="8">
    <source>
        <dbReference type="EMBL" id="SPP28708.1"/>
    </source>
</evidence>
<dbReference type="GO" id="GO:0006226">
    <property type="term" value="P:dUMP biosynthetic process"/>
    <property type="evidence" value="ECO:0007669"/>
    <property type="project" value="InterPro"/>
</dbReference>
<protein>
    <recommendedName>
        <fullName evidence="2">dUTP diphosphatase</fullName>
        <ecNumber evidence="2">3.6.1.23</ecNumber>
    </recommendedName>
</protein>
<dbReference type="AlphaFoldDB" id="A0A1D2K4F2"/>
<dbReference type="InterPro" id="IPR008181">
    <property type="entry name" value="dUTPase"/>
</dbReference>
<dbReference type="PANTHER" id="PTHR11241:SF0">
    <property type="entry name" value="DEOXYURIDINE 5'-TRIPHOSPHATE NUCLEOTIDOHYDROLASE"/>
    <property type="match status" value="1"/>
</dbReference>
<name>A0A1D2K4F2_BROTH</name>
<dbReference type="InterPro" id="IPR029054">
    <property type="entry name" value="dUTPase-like"/>
</dbReference>
<evidence type="ECO:0000313" key="7">
    <source>
        <dbReference type="EMBL" id="ATF25415.1"/>
    </source>
</evidence>
<evidence type="ECO:0000313" key="10">
    <source>
        <dbReference type="Proteomes" id="UP000270190"/>
    </source>
</evidence>
<evidence type="ECO:0000256" key="1">
    <source>
        <dbReference type="ARBA" id="ARBA00006581"/>
    </source>
</evidence>
<comment type="similarity">
    <text evidence="1">Belongs to the dUTPase family.</text>
</comment>
<reference evidence="7 9" key="1">
    <citation type="submission" date="2017-09" db="EMBL/GenBank/DDBJ databases">
        <title>Complete Genome Sequences of Two Strains of the Meat Spoilage Bacterium Brochothrix thermosphacta Isolated from Ground Chicken.</title>
        <authorList>
            <person name="Paoli G.C."/>
            <person name="Wijey C."/>
            <person name="Chen C.-Y."/>
            <person name="Nguyen L."/>
            <person name="Yan X."/>
            <person name="Irwin P.L."/>
        </authorList>
    </citation>
    <scope>NUCLEOTIDE SEQUENCE [LARGE SCALE GENOMIC DNA]</scope>
    <source>
        <strain evidence="7 9">BI</strain>
    </source>
</reference>
<dbReference type="EMBL" id="OUNC01000023">
    <property type="protein sequence ID" value="SPP28708.1"/>
    <property type="molecule type" value="Genomic_DNA"/>
</dbReference>
<dbReference type="Proteomes" id="UP000270190">
    <property type="component" value="Unassembled WGS sequence"/>
</dbReference>
<keyword evidence="4" id="KW-0546">Nucleotide metabolism</keyword>
<evidence type="ECO:0000313" key="9">
    <source>
        <dbReference type="Proteomes" id="UP000243591"/>
    </source>
</evidence>
<dbReference type="Gene3D" id="2.70.40.10">
    <property type="match status" value="1"/>
</dbReference>
<dbReference type="OrthoDB" id="9809956at2"/>
<dbReference type="CDD" id="cd07557">
    <property type="entry name" value="trimeric_dUTPase"/>
    <property type="match status" value="1"/>
</dbReference>
<dbReference type="KEGG" id="bths:CNY62_02840"/>
<evidence type="ECO:0000256" key="3">
    <source>
        <dbReference type="ARBA" id="ARBA00022801"/>
    </source>
</evidence>
<evidence type="ECO:0000256" key="5">
    <source>
        <dbReference type="ARBA" id="ARBA00047686"/>
    </source>
</evidence>
<dbReference type="GO" id="GO:0000287">
    <property type="term" value="F:magnesium ion binding"/>
    <property type="evidence" value="ECO:0007669"/>
    <property type="project" value="InterPro"/>
</dbReference>
<reference evidence="10" key="2">
    <citation type="submission" date="2018-04" db="EMBL/GenBank/DDBJ databases">
        <authorList>
            <person name="Illikoud N."/>
        </authorList>
    </citation>
    <scope>NUCLEOTIDE SEQUENCE [LARGE SCALE GENOMIC DNA]</scope>
</reference>
<evidence type="ECO:0000256" key="2">
    <source>
        <dbReference type="ARBA" id="ARBA00012379"/>
    </source>
</evidence>
<sequence>MKTRGFEAVPTQNRKYPEVTIKLPVRADSRSAGYDFSSNETATIAPGQKHLFWTDVCSYMLADEVLEIYVRSSIGIKKNLTMANTVGIIDSSYYANEGNYGNIGICLVNHSEETVTIEAGERIAQGIFKKYLVADEDVTLNTTRSGGMGSSGSK</sequence>
<dbReference type="GO" id="GO:0046081">
    <property type="term" value="P:dUTP catabolic process"/>
    <property type="evidence" value="ECO:0007669"/>
    <property type="project" value="InterPro"/>
</dbReference>
<dbReference type="PANTHER" id="PTHR11241">
    <property type="entry name" value="DEOXYURIDINE 5'-TRIPHOSPHATE NUCLEOTIDOHYDROLASE"/>
    <property type="match status" value="1"/>
</dbReference>
<reference evidence="8" key="3">
    <citation type="submission" date="2018-04" db="EMBL/GenBank/DDBJ databases">
        <authorList>
            <person name="Go L.Y."/>
            <person name="Mitchell J.A."/>
        </authorList>
    </citation>
    <scope>NUCLEOTIDE SEQUENCE</scope>
    <source>
        <strain evidence="8">BSAS1 3</strain>
    </source>
</reference>
<dbReference type="GO" id="GO:0004170">
    <property type="term" value="F:dUTP diphosphatase activity"/>
    <property type="evidence" value="ECO:0007669"/>
    <property type="project" value="UniProtKB-EC"/>
</dbReference>
<dbReference type="EMBL" id="CP023483">
    <property type="protein sequence ID" value="ATF25415.1"/>
    <property type="molecule type" value="Genomic_DNA"/>
</dbReference>
<dbReference type="Proteomes" id="UP000243591">
    <property type="component" value="Chromosome"/>
</dbReference>
<dbReference type="SUPFAM" id="SSF51283">
    <property type="entry name" value="dUTPase-like"/>
    <property type="match status" value="1"/>
</dbReference>
<dbReference type="RefSeq" id="WP_069118544.1">
    <property type="nucleotide sequence ID" value="NZ_CBCPHX010000003.1"/>
</dbReference>
<dbReference type="EC" id="3.6.1.23" evidence="2"/>
<evidence type="ECO:0000259" key="6">
    <source>
        <dbReference type="Pfam" id="PF00692"/>
    </source>
</evidence>
<evidence type="ECO:0000256" key="4">
    <source>
        <dbReference type="ARBA" id="ARBA00023080"/>
    </source>
</evidence>
<comment type="catalytic activity">
    <reaction evidence="5">
        <text>dUTP + H2O = dUMP + diphosphate + H(+)</text>
        <dbReference type="Rhea" id="RHEA:10248"/>
        <dbReference type="ChEBI" id="CHEBI:15377"/>
        <dbReference type="ChEBI" id="CHEBI:15378"/>
        <dbReference type="ChEBI" id="CHEBI:33019"/>
        <dbReference type="ChEBI" id="CHEBI:61555"/>
        <dbReference type="ChEBI" id="CHEBI:246422"/>
        <dbReference type="EC" id="3.6.1.23"/>
    </reaction>
</comment>
<dbReference type="Pfam" id="PF00692">
    <property type="entry name" value="dUTPase"/>
    <property type="match status" value="1"/>
</dbReference>
<gene>
    <name evidence="8" type="primary">dut</name>
    <name evidence="8" type="ORF">BTBSAS_30026</name>
    <name evidence="7" type="ORF">CNY62_02840</name>
</gene>
<proteinExistence type="inferred from homology"/>